<dbReference type="STRING" id="418702.BJN45_09250"/>
<evidence type="ECO:0000313" key="3">
    <source>
        <dbReference type="Proteomes" id="UP000187526"/>
    </source>
</evidence>
<dbReference type="PANTHER" id="PTHR35841:SF1">
    <property type="entry name" value="PHOSPHONATES-BINDING PERIPLASMIC PROTEIN"/>
    <property type="match status" value="1"/>
</dbReference>
<feature type="chain" id="PRO_5010225350" evidence="1">
    <location>
        <begin position="21"/>
        <end position="303"/>
    </location>
</feature>
<sequence length="303" mass="33585">MKLPGMLTGLLFAMALGACGQPPEEQAGLDYRTTPASGSLPALRFAVHPLHNPKKLAEAYQPLIDLLNARIPGQRFELEASRDYRAYEEKFRQREPEFLLPNPWQSIEAIKVGYRVIAMAGDAEDFKGIFIVRKDGGIRQPRDLRGKAVSYPSPTALAASIMPQYFLHSHGIDVNKEISNIYVGSQESSIMNVYLGQTAAGATWPPPWRLFQQDHPTEAAQLEVIWETPPLLNNSVMVRDDVAADIAGQVRQILLELAANDAGQHILAGMGTPRFHPADDASYAQVTEYIKNFERDVRPVEAP</sequence>
<feature type="signal peptide" evidence="1">
    <location>
        <begin position="1"/>
        <end position="20"/>
    </location>
</feature>
<dbReference type="Proteomes" id="UP000187526">
    <property type="component" value="Unassembled WGS sequence"/>
</dbReference>
<comment type="caution">
    <text evidence="2">The sequence shown here is derived from an EMBL/GenBank/DDBJ whole genome shotgun (WGS) entry which is preliminary data.</text>
</comment>
<reference evidence="2 3" key="1">
    <citation type="submission" date="2016-10" db="EMBL/GenBank/DDBJ databases">
        <title>Alkaliphiles isolated from bioreactors.</title>
        <authorList>
            <person name="Salah Z."/>
            <person name="Rout S.P."/>
            <person name="Humphreys P.N."/>
        </authorList>
    </citation>
    <scope>NUCLEOTIDE SEQUENCE [LARGE SCALE GENOMIC DNA]</scope>
    <source>
        <strain evidence="2 3">ZS02</strain>
    </source>
</reference>
<dbReference type="CDD" id="cd01071">
    <property type="entry name" value="PBP2_PhnD_like"/>
    <property type="match status" value="1"/>
</dbReference>
<keyword evidence="1" id="KW-0732">Signal</keyword>
<dbReference type="AlphaFoldDB" id="A0A1R1I4F2"/>
<evidence type="ECO:0000313" key="2">
    <source>
        <dbReference type="EMBL" id="OMG53616.1"/>
    </source>
</evidence>
<accession>A0A1R1I4F2</accession>
<dbReference type="OrthoDB" id="5343002at2"/>
<keyword evidence="3" id="KW-1185">Reference proteome</keyword>
<name>A0A1R1I4F2_9RHOO</name>
<dbReference type="Gene3D" id="3.40.190.10">
    <property type="entry name" value="Periplasmic binding protein-like II"/>
    <property type="match status" value="2"/>
</dbReference>
<evidence type="ECO:0000256" key="1">
    <source>
        <dbReference type="SAM" id="SignalP"/>
    </source>
</evidence>
<organism evidence="2 3">
    <name type="scientific">Azonexus hydrophilus</name>
    <dbReference type="NCBI Taxonomy" id="418702"/>
    <lineage>
        <taxon>Bacteria</taxon>
        <taxon>Pseudomonadati</taxon>
        <taxon>Pseudomonadota</taxon>
        <taxon>Betaproteobacteria</taxon>
        <taxon>Rhodocyclales</taxon>
        <taxon>Azonexaceae</taxon>
        <taxon>Azonexus</taxon>
    </lineage>
</organism>
<dbReference type="SUPFAM" id="SSF53850">
    <property type="entry name" value="Periplasmic binding protein-like II"/>
    <property type="match status" value="1"/>
</dbReference>
<dbReference type="EMBL" id="MTHD01000003">
    <property type="protein sequence ID" value="OMG53616.1"/>
    <property type="molecule type" value="Genomic_DNA"/>
</dbReference>
<dbReference type="Pfam" id="PF12974">
    <property type="entry name" value="Phosphonate-bd"/>
    <property type="match status" value="1"/>
</dbReference>
<dbReference type="PROSITE" id="PS51257">
    <property type="entry name" value="PROKAR_LIPOPROTEIN"/>
    <property type="match status" value="1"/>
</dbReference>
<gene>
    <name evidence="2" type="ORF">BJN45_09250</name>
</gene>
<dbReference type="PANTHER" id="PTHR35841">
    <property type="entry name" value="PHOSPHONATES-BINDING PERIPLASMIC PROTEIN"/>
    <property type="match status" value="1"/>
</dbReference>
<protein>
    <submittedName>
        <fullName evidence="2">Phosphonate ABC transporter substrate-binding protein</fullName>
    </submittedName>
</protein>
<proteinExistence type="predicted"/>
<dbReference type="RefSeq" id="WP_076094479.1">
    <property type="nucleotide sequence ID" value="NZ_MTHD01000003.1"/>
</dbReference>